<comment type="subcellular location">
    <subcellularLocation>
        <location evidence="7">Plastid</location>
        <location evidence="7">Chloroplast</location>
    </subcellularLocation>
</comment>
<comment type="similarity">
    <text evidence="1 7 8">Belongs to the universal ribosomal protein uS7 family.</text>
</comment>
<evidence type="ECO:0000256" key="1">
    <source>
        <dbReference type="ARBA" id="ARBA00007151"/>
    </source>
</evidence>
<dbReference type="GO" id="GO:0015935">
    <property type="term" value="C:small ribosomal subunit"/>
    <property type="evidence" value="ECO:0007669"/>
    <property type="project" value="InterPro"/>
</dbReference>
<dbReference type="InterPro" id="IPR020606">
    <property type="entry name" value="Ribosomal_uS7_CS"/>
</dbReference>
<evidence type="ECO:0000256" key="7">
    <source>
        <dbReference type="HAMAP-Rule" id="MF_00480"/>
    </source>
</evidence>
<evidence type="ECO:0000259" key="9">
    <source>
        <dbReference type="Pfam" id="PF00177"/>
    </source>
</evidence>
<dbReference type="InterPro" id="IPR005717">
    <property type="entry name" value="Ribosomal_uS7_bac/org-type"/>
</dbReference>
<dbReference type="NCBIfam" id="TIGR01029">
    <property type="entry name" value="rpsG_bact"/>
    <property type="match status" value="1"/>
</dbReference>
<dbReference type="InterPro" id="IPR036823">
    <property type="entry name" value="Ribosomal_uS7_dom_sf"/>
</dbReference>
<dbReference type="SUPFAM" id="SSF47973">
    <property type="entry name" value="Ribosomal protein S7"/>
    <property type="match status" value="1"/>
</dbReference>
<dbReference type="PROSITE" id="PS00052">
    <property type="entry name" value="RIBOSOMAL_S7"/>
    <property type="match status" value="1"/>
</dbReference>
<dbReference type="PIRSF" id="PIRSF002122">
    <property type="entry name" value="RPS7p_RPS7a_RPS5e_RPS7o"/>
    <property type="match status" value="1"/>
</dbReference>
<dbReference type="PANTHER" id="PTHR11205">
    <property type="entry name" value="RIBOSOMAL PROTEIN S7"/>
    <property type="match status" value="1"/>
</dbReference>
<protein>
    <recommendedName>
        <fullName evidence="6 7">Small ribosomal subunit protein uS7c</fullName>
    </recommendedName>
</protein>
<dbReference type="CDD" id="cd14871">
    <property type="entry name" value="uS7_Chloroplast"/>
    <property type="match status" value="1"/>
</dbReference>
<keyword evidence="2 7" id="KW-0699">rRNA-binding</keyword>
<evidence type="ECO:0000256" key="6">
    <source>
        <dbReference type="ARBA" id="ARBA00035151"/>
    </source>
</evidence>
<evidence type="ECO:0000256" key="8">
    <source>
        <dbReference type="RuleBase" id="RU003619"/>
    </source>
</evidence>
<name>A0A097KJP7_9CHLO</name>
<evidence type="ECO:0000313" key="10">
    <source>
        <dbReference type="EMBL" id="AIT93370.1"/>
    </source>
</evidence>
<geneLocation type="chloroplast" evidence="10"/>
<keyword evidence="3 7" id="KW-0694">RNA-binding</keyword>
<dbReference type="EMBL" id="KM462860">
    <property type="protein sequence ID" value="AIT93370.1"/>
    <property type="molecule type" value="Genomic_DNA"/>
</dbReference>
<dbReference type="InterPro" id="IPR000235">
    <property type="entry name" value="Ribosomal_uS7"/>
</dbReference>
<sequence>MSRRHTPKRNPVPPDPVYENQLVQMIVNHLMKKGKKALAYRLCYKTMTKLEEISQKDPVLVLEQAVRHATPEVEVKGSRRGGSIRQIPRAVEGQRGTALAIRWILASCRNRSGRDTVSKLTNELTDASKNMGNAVRKREEVHRMAEANKVFAKK</sequence>
<keyword evidence="4 7" id="KW-0689">Ribosomal protein</keyword>
<evidence type="ECO:0000256" key="5">
    <source>
        <dbReference type="ARBA" id="ARBA00023274"/>
    </source>
</evidence>
<gene>
    <name evidence="7 10" type="primary">rps7</name>
</gene>
<dbReference type="Pfam" id="PF00177">
    <property type="entry name" value="Ribosomal_S7"/>
    <property type="match status" value="1"/>
</dbReference>
<evidence type="ECO:0000256" key="4">
    <source>
        <dbReference type="ARBA" id="ARBA00022980"/>
    </source>
</evidence>
<dbReference type="InterPro" id="IPR023798">
    <property type="entry name" value="Ribosomal_uS7_dom"/>
</dbReference>
<feature type="domain" description="Small ribosomal subunit protein uS7" evidence="9">
    <location>
        <begin position="3"/>
        <end position="149"/>
    </location>
</feature>
<reference evidence="10" key="1">
    <citation type="journal article" date="2014" name="BMC Evol. Biol.">
        <title>Chloroplast phylogenomic analysis resolves deep-level relationships within the green algal class Trebouxiophyceae.</title>
        <authorList>
            <person name="Lemieux C."/>
            <person name="Otis C."/>
            <person name="Turmel M."/>
        </authorList>
    </citation>
    <scope>NUCLEOTIDE SEQUENCE</scope>
</reference>
<dbReference type="GeneID" id="31078371"/>
<dbReference type="GO" id="GO:0003735">
    <property type="term" value="F:structural constituent of ribosome"/>
    <property type="evidence" value="ECO:0007669"/>
    <property type="project" value="InterPro"/>
</dbReference>
<keyword evidence="10" id="KW-0934">Plastid</keyword>
<accession>A0A097KJP7</accession>
<dbReference type="HAMAP" id="MF_00480_B">
    <property type="entry name" value="Ribosomal_uS7_B"/>
    <property type="match status" value="1"/>
</dbReference>
<keyword evidence="5 7" id="KW-0687">Ribonucleoprotein</keyword>
<dbReference type="RefSeq" id="YP_009104765.1">
    <property type="nucleotide sequence ID" value="NC_025524.1"/>
</dbReference>
<dbReference type="GO" id="GO:0009507">
    <property type="term" value="C:chloroplast"/>
    <property type="evidence" value="ECO:0007669"/>
    <property type="project" value="UniProtKB-SubCell"/>
</dbReference>
<comment type="subunit">
    <text evidence="7">Part of the 30S ribosomal subunit.</text>
</comment>
<dbReference type="GO" id="GO:0019843">
    <property type="term" value="F:rRNA binding"/>
    <property type="evidence" value="ECO:0007669"/>
    <property type="project" value="UniProtKB-UniRule"/>
</dbReference>
<comment type="function">
    <text evidence="7">One of the primary rRNA binding proteins, it binds directly to 16S rRNA where it nucleates assembly of the head domain of the 30S subunit.</text>
</comment>
<dbReference type="AlphaFoldDB" id="A0A097KJP7"/>
<proteinExistence type="inferred from homology"/>
<evidence type="ECO:0000256" key="3">
    <source>
        <dbReference type="ARBA" id="ARBA00022884"/>
    </source>
</evidence>
<dbReference type="Gene3D" id="1.10.455.10">
    <property type="entry name" value="Ribosomal protein S7 domain"/>
    <property type="match status" value="1"/>
</dbReference>
<evidence type="ECO:0000256" key="2">
    <source>
        <dbReference type="ARBA" id="ARBA00022730"/>
    </source>
</evidence>
<dbReference type="GO" id="GO:0006412">
    <property type="term" value="P:translation"/>
    <property type="evidence" value="ECO:0007669"/>
    <property type="project" value="UniProtKB-UniRule"/>
</dbReference>
<organism evidence="10">
    <name type="scientific">Symbiochloris handae</name>
    <dbReference type="NCBI Taxonomy" id="1853882"/>
    <lineage>
        <taxon>Eukaryota</taxon>
        <taxon>Viridiplantae</taxon>
        <taxon>Chlorophyta</taxon>
        <taxon>core chlorophytes</taxon>
        <taxon>Trebouxiophyceae</taxon>
        <taxon>Trebouxiales</taxon>
        <taxon>Trebouxiaceae</taxon>
        <taxon>Symbiochloris</taxon>
    </lineage>
</organism>
<keyword evidence="10" id="KW-0150">Chloroplast</keyword>